<dbReference type="AlphaFoldDB" id="A0ABD0WTX7"/>
<protein>
    <recommendedName>
        <fullName evidence="5">Protein FAM228B</fullName>
    </recommendedName>
</protein>
<comment type="caution">
    <text evidence="3">The sequence shown here is derived from an EMBL/GenBank/DDBJ whole genome shotgun (WGS) entry which is preliminary data.</text>
</comment>
<evidence type="ECO:0000313" key="4">
    <source>
        <dbReference type="Proteomes" id="UP001557470"/>
    </source>
</evidence>
<feature type="region of interest" description="Disordered" evidence="2">
    <location>
        <begin position="1"/>
        <end position="25"/>
    </location>
</feature>
<dbReference type="EMBL" id="JAGEUA010000008">
    <property type="protein sequence ID" value="KAL0967132.1"/>
    <property type="molecule type" value="Genomic_DNA"/>
</dbReference>
<accession>A0ABD0WTX7</accession>
<feature type="region of interest" description="Disordered" evidence="2">
    <location>
        <begin position="92"/>
        <end position="114"/>
    </location>
</feature>
<dbReference type="PANTHER" id="PTHR28584">
    <property type="entry name" value="FAMILY WITH SEQUENCE SIMILARITY 228 MEMBER A"/>
    <property type="match status" value="1"/>
</dbReference>
<evidence type="ECO:0000256" key="1">
    <source>
        <dbReference type="ARBA" id="ARBA00007753"/>
    </source>
</evidence>
<name>A0ABD0WTX7_UMBPY</name>
<comment type="similarity">
    <text evidence="1">Belongs to the FAM228 family.</text>
</comment>
<evidence type="ECO:0000313" key="3">
    <source>
        <dbReference type="EMBL" id="KAL0967132.1"/>
    </source>
</evidence>
<gene>
    <name evidence="3" type="ORF">UPYG_G00248180</name>
</gene>
<reference evidence="3 4" key="1">
    <citation type="submission" date="2024-06" db="EMBL/GenBank/DDBJ databases">
        <authorList>
            <person name="Pan Q."/>
            <person name="Wen M."/>
            <person name="Jouanno E."/>
            <person name="Zahm M."/>
            <person name="Klopp C."/>
            <person name="Cabau C."/>
            <person name="Louis A."/>
            <person name="Berthelot C."/>
            <person name="Parey E."/>
            <person name="Roest Crollius H."/>
            <person name="Montfort J."/>
            <person name="Robinson-Rechavi M."/>
            <person name="Bouchez O."/>
            <person name="Lampietro C."/>
            <person name="Lopez Roques C."/>
            <person name="Donnadieu C."/>
            <person name="Postlethwait J."/>
            <person name="Bobe J."/>
            <person name="Verreycken H."/>
            <person name="Guiguen Y."/>
        </authorList>
    </citation>
    <scope>NUCLEOTIDE SEQUENCE [LARGE SCALE GENOMIC DNA]</scope>
    <source>
        <strain evidence="3">Up_M1</strain>
        <tissue evidence="3">Testis</tissue>
    </source>
</reference>
<dbReference type="Proteomes" id="UP001557470">
    <property type="component" value="Unassembled WGS sequence"/>
</dbReference>
<organism evidence="3 4">
    <name type="scientific">Umbra pygmaea</name>
    <name type="common">Eastern mudminnow</name>
    <dbReference type="NCBI Taxonomy" id="75934"/>
    <lineage>
        <taxon>Eukaryota</taxon>
        <taxon>Metazoa</taxon>
        <taxon>Chordata</taxon>
        <taxon>Craniata</taxon>
        <taxon>Vertebrata</taxon>
        <taxon>Euteleostomi</taxon>
        <taxon>Actinopterygii</taxon>
        <taxon>Neopterygii</taxon>
        <taxon>Teleostei</taxon>
        <taxon>Protacanthopterygii</taxon>
        <taxon>Esociformes</taxon>
        <taxon>Umbridae</taxon>
        <taxon>Umbra</taxon>
    </lineage>
</organism>
<sequence length="345" mass="39830">MKTRRVRLPKQTDRGFTRKLSHHTRRRLSKITRPTFHSIGDKSHHMASNIKRGAAAGQIFVHTPASLTLCRTQSPVDTPGCMITPHQCSVRRTKASQGAGGTRGQSSEQGHLGPPRGAWMDWLSHASFRQLQAKLNTENQELSCITQHLLDNENGFVKDVEQFLCQQERAVLRKREILYKRWTERVWLPVKSSVENQVSHYCYKQVEKIRNLFLRYINHCNDKGFVFLEDYDPKEYNPFLLKIHRSHFFTVSTPVLRDPLSLQSRERIKEKRMVLRCQTAGHNYSRRQVEHLLHHNLDPPTHSMTSNIHLSGGGKQVYGGLRDMGTPYQIKATPATTSCQSYRLQ</sequence>
<proteinExistence type="inferred from homology"/>
<keyword evidence="4" id="KW-1185">Reference proteome</keyword>
<evidence type="ECO:0000256" key="2">
    <source>
        <dbReference type="SAM" id="MobiDB-lite"/>
    </source>
</evidence>
<dbReference type="InterPro" id="IPR040046">
    <property type="entry name" value="FAM228"/>
</dbReference>
<dbReference type="PANTHER" id="PTHR28584:SF1">
    <property type="entry name" value="PROTEIN FAM228B"/>
    <property type="match status" value="1"/>
</dbReference>
<evidence type="ECO:0008006" key="5">
    <source>
        <dbReference type="Google" id="ProtNLM"/>
    </source>
</evidence>